<evidence type="ECO:0000313" key="6">
    <source>
        <dbReference type="EMBL" id="GAA3641327.1"/>
    </source>
</evidence>
<keyword evidence="2 6" id="KW-0489">Methyltransferase</keyword>
<keyword evidence="7" id="KW-1185">Reference proteome</keyword>
<evidence type="ECO:0000313" key="7">
    <source>
        <dbReference type="Proteomes" id="UP001501697"/>
    </source>
</evidence>
<sequence length="446" mass="48843">MTTSKDKTADATASGAASGAASGKLTLAEILEILSGGRLPLRFTAYDGSSAGDPDAPYGLDLKTPRGTTYLATARGDLGFARAYIAGDLDIHGVHLGDPYELLKALSDDLVFERPPARVMVDIIRSMGVEHLRPIAPPPQEAPSGLRRVTSGLRHSKHRDAEAIHHHYDVSNTFYEWVLGTSMTYTCACYPTPDASLDAAQENKYRLVFEKLRLKPGDRLLDVGCGWGGMVRYAARHGVAATGVTLSREQSSWAQRAIAEQGLGDLAEVRYGDYRDVAETGFDAVSSIGLLEHIGVRNYPSYFRFLRSRMRPGALLLNHCITRPDNRSEPAAKGFIDRYVFPDGELTGSGRIITEAQDVGLEVLHEENLRPHYALTLRDWCANLVVHWDEAVAEVGLPTAKVWGLYMAGSRLAFEKGGIQLHQVLAANPHDDGRDGDLPLRPWWTP</sequence>
<dbReference type="RefSeq" id="WP_344739340.1">
    <property type="nucleotide sequence ID" value="NZ_BAAAYU010000005.1"/>
</dbReference>
<dbReference type="InterPro" id="IPR003333">
    <property type="entry name" value="CMAS"/>
</dbReference>
<dbReference type="Proteomes" id="UP001501697">
    <property type="component" value="Unassembled WGS sequence"/>
</dbReference>
<reference evidence="7" key="1">
    <citation type="journal article" date="2019" name="Int. J. Syst. Evol. Microbiol.">
        <title>The Global Catalogue of Microorganisms (GCM) 10K type strain sequencing project: providing services to taxonomists for standard genome sequencing and annotation.</title>
        <authorList>
            <consortium name="The Broad Institute Genomics Platform"/>
            <consortium name="The Broad Institute Genome Sequencing Center for Infectious Disease"/>
            <person name="Wu L."/>
            <person name="Ma J."/>
        </authorList>
    </citation>
    <scope>NUCLEOTIDE SEQUENCE [LARGE SCALE GENOMIC DNA]</scope>
    <source>
        <strain evidence="7">JCM 16544</strain>
    </source>
</reference>
<evidence type="ECO:0000256" key="1">
    <source>
        <dbReference type="ARBA" id="ARBA00010815"/>
    </source>
</evidence>
<name>A0ABP7AW83_9MICO</name>
<keyword evidence="4" id="KW-0949">S-adenosyl-L-methionine</keyword>
<dbReference type="PANTHER" id="PTHR43667">
    <property type="entry name" value="CYCLOPROPANE-FATTY-ACYL-PHOSPHOLIPID SYNTHASE"/>
    <property type="match status" value="1"/>
</dbReference>
<dbReference type="Pfam" id="PF02353">
    <property type="entry name" value="CMAS"/>
    <property type="match status" value="1"/>
</dbReference>
<proteinExistence type="inferred from homology"/>
<dbReference type="PANTHER" id="PTHR43667:SF1">
    <property type="entry name" value="CYCLOPROPANE-FATTY-ACYL-PHOSPHOLIPID SYNTHASE"/>
    <property type="match status" value="1"/>
</dbReference>
<dbReference type="InterPro" id="IPR050723">
    <property type="entry name" value="CFA/CMAS"/>
</dbReference>
<evidence type="ECO:0000256" key="2">
    <source>
        <dbReference type="ARBA" id="ARBA00022603"/>
    </source>
</evidence>
<accession>A0ABP7AW83</accession>
<evidence type="ECO:0000256" key="5">
    <source>
        <dbReference type="ARBA" id="ARBA00023098"/>
    </source>
</evidence>
<comment type="caution">
    <text evidence="6">The sequence shown here is derived from an EMBL/GenBank/DDBJ whole genome shotgun (WGS) entry which is preliminary data.</text>
</comment>
<dbReference type="PIRSF" id="PIRSF003085">
    <property type="entry name" value="CMAS"/>
    <property type="match status" value="1"/>
</dbReference>
<protein>
    <submittedName>
        <fullName evidence="6">Class I SAM-dependent methyltransferase</fullName>
    </submittedName>
</protein>
<organism evidence="6 7">
    <name type="scientific">Microbacterium awajiense</name>
    <dbReference type="NCBI Taxonomy" id="415214"/>
    <lineage>
        <taxon>Bacteria</taxon>
        <taxon>Bacillati</taxon>
        <taxon>Actinomycetota</taxon>
        <taxon>Actinomycetes</taxon>
        <taxon>Micrococcales</taxon>
        <taxon>Microbacteriaceae</taxon>
        <taxon>Microbacterium</taxon>
    </lineage>
</organism>
<gene>
    <name evidence="6" type="ORF">GCM10022200_26390</name>
</gene>
<evidence type="ECO:0000256" key="4">
    <source>
        <dbReference type="ARBA" id="ARBA00022691"/>
    </source>
</evidence>
<dbReference type="GO" id="GO:0008168">
    <property type="term" value="F:methyltransferase activity"/>
    <property type="evidence" value="ECO:0007669"/>
    <property type="project" value="UniProtKB-KW"/>
</dbReference>
<keyword evidence="3" id="KW-0808">Transferase</keyword>
<dbReference type="SUPFAM" id="SSF53335">
    <property type="entry name" value="S-adenosyl-L-methionine-dependent methyltransferases"/>
    <property type="match status" value="1"/>
</dbReference>
<dbReference type="EMBL" id="BAAAYU010000005">
    <property type="protein sequence ID" value="GAA3641327.1"/>
    <property type="molecule type" value="Genomic_DNA"/>
</dbReference>
<keyword evidence="5" id="KW-0443">Lipid metabolism</keyword>
<comment type="similarity">
    <text evidence="1">Belongs to the CFA/CMAS family.</text>
</comment>
<dbReference type="InterPro" id="IPR029063">
    <property type="entry name" value="SAM-dependent_MTases_sf"/>
</dbReference>
<dbReference type="GO" id="GO:0032259">
    <property type="term" value="P:methylation"/>
    <property type="evidence" value="ECO:0007669"/>
    <property type="project" value="UniProtKB-KW"/>
</dbReference>
<evidence type="ECO:0000256" key="3">
    <source>
        <dbReference type="ARBA" id="ARBA00022679"/>
    </source>
</evidence>
<dbReference type="CDD" id="cd02440">
    <property type="entry name" value="AdoMet_MTases"/>
    <property type="match status" value="1"/>
</dbReference>
<dbReference type="Gene3D" id="3.40.50.150">
    <property type="entry name" value="Vaccinia Virus protein VP39"/>
    <property type="match status" value="1"/>
</dbReference>